<dbReference type="PANTHER" id="PTHR43597:SF5">
    <property type="entry name" value="SUFE-LIKE PROTEIN 2, CHLOROPLASTIC"/>
    <property type="match status" value="1"/>
</dbReference>
<dbReference type="Gene3D" id="3.90.1010.10">
    <property type="match status" value="1"/>
</dbReference>
<sequence>MQSLTQNLSFLSPLFSQVSGSPEPKKIQLKSSFFKNPIFFTSHKSVHSPDKPISTGVFPKNPIFFTSPKCYHNPDKPISRNPRNSSVSCITAHEIPLQPLTVPEKVHCLACEFKSLPEPIDRVKRLLHYATLLPPFDESGRVEENRVKGCTTMVWLQVEMDGNRLMRYKVDSDSEITKGFCSCLIWLFDGAIPEEVLSVKTDDLAEMNVGMPSKGHSRVNTWHNILISIQKKTKNFVEVKDKDRSLTEFPPLVGSTDGFSVYGNYKEAQYMQESRQAGNEVEGPT</sequence>
<dbReference type="Gramene" id="CDP13242">
    <property type="protein sequence ID" value="CDP13242"/>
    <property type="gene ID" value="GSCOC_T00038120001"/>
</dbReference>
<evidence type="ECO:0000256" key="1">
    <source>
        <dbReference type="ARBA" id="ARBA00010282"/>
    </source>
</evidence>
<dbReference type="SUPFAM" id="SSF82649">
    <property type="entry name" value="SufE/NifU"/>
    <property type="match status" value="1"/>
</dbReference>
<dbReference type="EMBL" id="HG739158">
    <property type="protein sequence ID" value="CDP13242.1"/>
    <property type="molecule type" value="Genomic_DNA"/>
</dbReference>
<dbReference type="InParanoid" id="A0A068UY82"/>
<protein>
    <recommendedName>
        <fullName evidence="2">Fe-S metabolism associated domain-containing protein</fullName>
    </recommendedName>
</protein>
<reference evidence="4" key="1">
    <citation type="journal article" date="2014" name="Science">
        <title>The coffee genome provides insight into the convergent evolution of caffeine biosynthesis.</title>
        <authorList>
            <person name="Denoeud F."/>
            <person name="Carretero-Paulet L."/>
            <person name="Dereeper A."/>
            <person name="Droc G."/>
            <person name="Guyot R."/>
            <person name="Pietrella M."/>
            <person name="Zheng C."/>
            <person name="Alberti A."/>
            <person name="Anthony F."/>
            <person name="Aprea G."/>
            <person name="Aury J.M."/>
            <person name="Bento P."/>
            <person name="Bernard M."/>
            <person name="Bocs S."/>
            <person name="Campa C."/>
            <person name="Cenci A."/>
            <person name="Combes M.C."/>
            <person name="Crouzillat D."/>
            <person name="Da Silva C."/>
            <person name="Daddiego L."/>
            <person name="De Bellis F."/>
            <person name="Dussert S."/>
            <person name="Garsmeur O."/>
            <person name="Gayraud T."/>
            <person name="Guignon V."/>
            <person name="Jahn K."/>
            <person name="Jamilloux V."/>
            <person name="Joet T."/>
            <person name="Labadie K."/>
            <person name="Lan T."/>
            <person name="Leclercq J."/>
            <person name="Lepelley M."/>
            <person name="Leroy T."/>
            <person name="Li L.T."/>
            <person name="Librado P."/>
            <person name="Lopez L."/>
            <person name="Munoz A."/>
            <person name="Noel B."/>
            <person name="Pallavicini A."/>
            <person name="Perrotta G."/>
            <person name="Poncet V."/>
            <person name="Pot D."/>
            <person name="Priyono X."/>
            <person name="Rigoreau M."/>
            <person name="Rouard M."/>
            <person name="Rozas J."/>
            <person name="Tranchant-Dubreuil C."/>
            <person name="VanBuren R."/>
            <person name="Zhang Q."/>
            <person name="Andrade A.C."/>
            <person name="Argout X."/>
            <person name="Bertrand B."/>
            <person name="de Kochko A."/>
            <person name="Graziosi G."/>
            <person name="Henry R.J."/>
            <person name="Jayarama X."/>
            <person name="Ming R."/>
            <person name="Nagai C."/>
            <person name="Rounsley S."/>
            <person name="Sankoff D."/>
            <person name="Giuliano G."/>
            <person name="Albert V.A."/>
            <person name="Wincker P."/>
            <person name="Lashermes P."/>
        </authorList>
    </citation>
    <scope>NUCLEOTIDE SEQUENCE [LARGE SCALE GENOMIC DNA]</scope>
    <source>
        <strain evidence="4">cv. DH200-94</strain>
    </source>
</reference>
<keyword evidence="4" id="KW-1185">Reference proteome</keyword>
<dbReference type="InterPro" id="IPR003808">
    <property type="entry name" value="Fe-S_metab-assoc_dom"/>
</dbReference>
<feature type="domain" description="Fe-S metabolism associated" evidence="2">
    <location>
        <begin position="112"/>
        <end position="231"/>
    </location>
</feature>
<dbReference type="Proteomes" id="UP000295252">
    <property type="component" value="Chromosome III"/>
</dbReference>
<evidence type="ECO:0000313" key="3">
    <source>
        <dbReference type="EMBL" id="CDP13242.1"/>
    </source>
</evidence>
<dbReference type="AlphaFoldDB" id="A0A068UY82"/>
<dbReference type="PhylomeDB" id="A0A068UY82"/>
<accession>A0A068UY82</accession>
<dbReference type="Pfam" id="PF02657">
    <property type="entry name" value="SufE"/>
    <property type="match status" value="1"/>
</dbReference>
<dbReference type="OMA" id="LACEFKS"/>
<name>A0A068UY82_COFCA</name>
<dbReference type="STRING" id="49390.A0A068UY82"/>
<comment type="similarity">
    <text evidence="1">Belongs to the SufE family.</text>
</comment>
<organism evidence="3 4">
    <name type="scientific">Coffea canephora</name>
    <name type="common">Robusta coffee</name>
    <dbReference type="NCBI Taxonomy" id="49390"/>
    <lineage>
        <taxon>Eukaryota</taxon>
        <taxon>Viridiplantae</taxon>
        <taxon>Streptophyta</taxon>
        <taxon>Embryophyta</taxon>
        <taxon>Tracheophyta</taxon>
        <taxon>Spermatophyta</taxon>
        <taxon>Magnoliopsida</taxon>
        <taxon>eudicotyledons</taxon>
        <taxon>Gunneridae</taxon>
        <taxon>Pentapetalae</taxon>
        <taxon>asterids</taxon>
        <taxon>lamiids</taxon>
        <taxon>Gentianales</taxon>
        <taxon>Rubiaceae</taxon>
        <taxon>Ixoroideae</taxon>
        <taxon>Gardenieae complex</taxon>
        <taxon>Bertiereae - Coffeeae clade</taxon>
        <taxon>Coffeeae</taxon>
        <taxon>Coffea</taxon>
    </lineage>
</organism>
<evidence type="ECO:0000313" key="4">
    <source>
        <dbReference type="Proteomes" id="UP000295252"/>
    </source>
</evidence>
<dbReference type="OrthoDB" id="411584at2759"/>
<evidence type="ECO:0000259" key="2">
    <source>
        <dbReference type="Pfam" id="PF02657"/>
    </source>
</evidence>
<proteinExistence type="inferred from homology"/>
<dbReference type="PANTHER" id="PTHR43597">
    <property type="entry name" value="SULFUR ACCEPTOR PROTEIN CSDE"/>
    <property type="match status" value="1"/>
</dbReference>
<gene>
    <name evidence="3" type="ORF">GSCOC_T00038120001</name>
</gene>